<sequence>MTTETSAVGMMNKKDVRDAEDKKVSNEVIDIPKGDISAETVPSRTSSLRKRKPAVKRSRRALKDHISEHERNLTALSGTTCRTINCKLQQSLINTDDATLLGDMHAFGIAADGFHVKSGHVFQYAGELVFPETVDWRPSSMCPSPQDHVLRITRQGHVLPLACPTSLDSGELMSFLRICEGALKWRNLFFLREEDVILLNFMNRNCYTELSARHGDAAPVRASVERGGSDLRGGGWPAVRRGFP</sequence>
<evidence type="ECO:0000256" key="1">
    <source>
        <dbReference type="SAM" id="MobiDB-lite"/>
    </source>
</evidence>
<feature type="region of interest" description="Disordered" evidence="1">
    <location>
        <begin position="1"/>
        <end position="23"/>
    </location>
</feature>
<protein>
    <submittedName>
        <fullName evidence="2">Uncharacterized protein</fullName>
    </submittedName>
</protein>
<keyword evidence="3" id="KW-1185">Reference proteome</keyword>
<accession>A0ABY7FM98</accession>
<evidence type="ECO:0000313" key="2">
    <source>
        <dbReference type="EMBL" id="WAR21861.1"/>
    </source>
</evidence>
<evidence type="ECO:0000313" key="3">
    <source>
        <dbReference type="Proteomes" id="UP001164746"/>
    </source>
</evidence>
<dbReference type="EMBL" id="CP111023">
    <property type="protein sequence ID" value="WAR21861.1"/>
    <property type="molecule type" value="Genomic_DNA"/>
</dbReference>
<reference evidence="2" key="1">
    <citation type="submission" date="2022-11" db="EMBL/GenBank/DDBJ databases">
        <title>Centuries of genome instability and evolution in soft-shell clam transmissible cancer (bioRxiv).</title>
        <authorList>
            <person name="Hart S.F.M."/>
            <person name="Yonemitsu M.A."/>
            <person name="Giersch R.M."/>
            <person name="Beal B.F."/>
            <person name="Arriagada G."/>
            <person name="Davis B.W."/>
            <person name="Ostrander E.A."/>
            <person name="Goff S.P."/>
            <person name="Metzger M.J."/>
        </authorList>
    </citation>
    <scope>NUCLEOTIDE SEQUENCE</scope>
    <source>
        <strain evidence="2">MELC-2E11</strain>
        <tissue evidence="2">Siphon/mantle</tissue>
    </source>
</reference>
<feature type="compositionally biased region" description="Basic and acidic residues" evidence="1">
    <location>
        <begin position="12"/>
        <end position="23"/>
    </location>
</feature>
<gene>
    <name evidence="2" type="ORF">MAR_015835</name>
</gene>
<dbReference type="Proteomes" id="UP001164746">
    <property type="component" value="Chromosome 12"/>
</dbReference>
<name>A0ABY7FM98_MYAAR</name>
<proteinExistence type="predicted"/>
<organism evidence="2 3">
    <name type="scientific">Mya arenaria</name>
    <name type="common">Soft-shell clam</name>
    <dbReference type="NCBI Taxonomy" id="6604"/>
    <lineage>
        <taxon>Eukaryota</taxon>
        <taxon>Metazoa</taxon>
        <taxon>Spiralia</taxon>
        <taxon>Lophotrochozoa</taxon>
        <taxon>Mollusca</taxon>
        <taxon>Bivalvia</taxon>
        <taxon>Autobranchia</taxon>
        <taxon>Heteroconchia</taxon>
        <taxon>Euheterodonta</taxon>
        <taxon>Imparidentia</taxon>
        <taxon>Neoheterodontei</taxon>
        <taxon>Myida</taxon>
        <taxon>Myoidea</taxon>
        <taxon>Myidae</taxon>
        <taxon>Mya</taxon>
    </lineage>
</organism>